<dbReference type="SMART" id="SM01162">
    <property type="entry name" value="DUF1771"/>
    <property type="match status" value="1"/>
</dbReference>
<sequence length="217" mass="24077">MGLLDFLFSIVKAFCGESSQPEGEKPTGVQRPPQPQKPVSPLPGAWPSTPPQDRLRYQDQNQANQQNEHYLSLRAKANQEGDAMAKCFQESHEAYSRREGALAKELSEKGKKHERTMEALNAEASAWIFRENNSDSKPGELDLHGLYVKEAISFSDKAIKEARQRGDSQIRLIVGKGLHSNGQVAKIKPALEDLLRKLNLPNEVDPQNGGVLIVQLA</sequence>
<evidence type="ECO:0000313" key="5">
    <source>
        <dbReference type="Proteomes" id="UP000054485"/>
    </source>
</evidence>
<dbReference type="FunCoup" id="A0A0D0AZK8">
    <property type="interactions" value="3"/>
</dbReference>
<dbReference type="PANTHER" id="PTHR47417:SF1">
    <property type="entry name" value="SMR DOMAIN-CONTAINING PROTEIN YPL199C"/>
    <property type="match status" value="1"/>
</dbReference>
<dbReference type="SMART" id="SM00463">
    <property type="entry name" value="SMR"/>
    <property type="match status" value="1"/>
</dbReference>
<dbReference type="InterPro" id="IPR002625">
    <property type="entry name" value="Smr_dom"/>
</dbReference>
<protein>
    <recommendedName>
        <fullName evidence="3">Smr domain-containing protein</fullName>
    </recommendedName>
</protein>
<reference evidence="5" key="2">
    <citation type="submission" date="2015-01" db="EMBL/GenBank/DDBJ databases">
        <title>Evolutionary Origins and Diversification of the Mycorrhizal Mutualists.</title>
        <authorList>
            <consortium name="DOE Joint Genome Institute"/>
            <consortium name="Mycorrhizal Genomics Consortium"/>
            <person name="Kohler A."/>
            <person name="Kuo A."/>
            <person name="Nagy L.G."/>
            <person name="Floudas D."/>
            <person name="Copeland A."/>
            <person name="Barry K.W."/>
            <person name="Cichocki N."/>
            <person name="Veneault-Fourrey C."/>
            <person name="LaButti K."/>
            <person name="Lindquist E.A."/>
            <person name="Lipzen A."/>
            <person name="Lundell T."/>
            <person name="Morin E."/>
            <person name="Murat C."/>
            <person name="Riley R."/>
            <person name="Ohm R."/>
            <person name="Sun H."/>
            <person name="Tunlid A."/>
            <person name="Henrissat B."/>
            <person name="Grigoriev I.V."/>
            <person name="Hibbett D.S."/>
            <person name="Martin F."/>
        </authorList>
    </citation>
    <scope>NUCLEOTIDE SEQUENCE [LARGE SCALE GENOMIC DNA]</scope>
    <source>
        <strain evidence="5">UH-Slu-Lm8-n1</strain>
    </source>
</reference>
<evidence type="ECO:0000256" key="1">
    <source>
        <dbReference type="SAM" id="MobiDB-lite"/>
    </source>
</evidence>
<reference evidence="4 5" key="1">
    <citation type="submission" date="2014-04" db="EMBL/GenBank/DDBJ databases">
        <authorList>
            <consortium name="DOE Joint Genome Institute"/>
            <person name="Kuo A."/>
            <person name="Ruytinx J."/>
            <person name="Rineau F."/>
            <person name="Colpaert J."/>
            <person name="Kohler A."/>
            <person name="Nagy L.G."/>
            <person name="Floudas D."/>
            <person name="Copeland A."/>
            <person name="Barry K.W."/>
            <person name="Cichocki N."/>
            <person name="Veneault-Fourrey C."/>
            <person name="LaButti K."/>
            <person name="Lindquist E.A."/>
            <person name="Lipzen A."/>
            <person name="Lundell T."/>
            <person name="Morin E."/>
            <person name="Murat C."/>
            <person name="Sun H."/>
            <person name="Tunlid A."/>
            <person name="Henrissat B."/>
            <person name="Grigoriev I.V."/>
            <person name="Hibbett D.S."/>
            <person name="Martin F."/>
            <person name="Nordberg H.P."/>
            <person name="Cantor M.N."/>
            <person name="Hua S.X."/>
        </authorList>
    </citation>
    <scope>NUCLEOTIDE SEQUENCE [LARGE SCALE GENOMIC DNA]</scope>
    <source>
        <strain evidence="4 5">UH-Slu-Lm8-n1</strain>
    </source>
</reference>
<dbReference type="InterPro" id="IPR013899">
    <property type="entry name" value="DUF1771"/>
</dbReference>
<dbReference type="InterPro" id="IPR053020">
    <property type="entry name" value="Smr_domain_protein"/>
</dbReference>
<feature type="region of interest" description="Disordered" evidence="1">
    <location>
        <begin position="17"/>
        <end position="64"/>
    </location>
</feature>
<dbReference type="PANTHER" id="PTHR47417">
    <property type="entry name" value="SMR DOMAIN-CONTAINING PROTEIN YPL199C"/>
    <property type="match status" value="1"/>
</dbReference>
<dbReference type="InterPro" id="IPR036063">
    <property type="entry name" value="Smr_dom_sf"/>
</dbReference>
<dbReference type="EMBL" id="KN835150">
    <property type="protein sequence ID" value="KIK47136.1"/>
    <property type="molecule type" value="Genomic_DNA"/>
</dbReference>
<proteinExistence type="predicted"/>
<dbReference type="SUPFAM" id="SSF160443">
    <property type="entry name" value="SMR domain-like"/>
    <property type="match status" value="1"/>
</dbReference>
<dbReference type="OrthoDB" id="3231855at2759"/>
<dbReference type="PROSITE" id="PS50828">
    <property type="entry name" value="SMR"/>
    <property type="match status" value="1"/>
</dbReference>
<dbReference type="AlphaFoldDB" id="A0A0D0AZK8"/>
<evidence type="ECO:0000259" key="3">
    <source>
        <dbReference type="PROSITE" id="PS50828"/>
    </source>
</evidence>
<feature type="compositionally biased region" description="Pro residues" evidence="1">
    <location>
        <begin position="32"/>
        <end position="41"/>
    </location>
</feature>
<name>A0A0D0AZK8_9AGAM</name>
<accession>A0A0D0AZK8</accession>
<gene>
    <name evidence="4" type="ORF">CY34DRAFT_799676</name>
</gene>
<dbReference type="Gene3D" id="3.30.1370.110">
    <property type="match status" value="1"/>
</dbReference>
<feature type="domain" description="Smr" evidence="3">
    <location>
        <begin position="141"/>
        <end position="217"/>
    </location>
</feature>
<dbReference type="Pfam" id="PF01713">
    <property type="entry name" value="Smr"/>
    <property type="match status" value="1"/>
</dbReference>
<keyword evidence="2" id="KW-0732">Signal</keyword>
<keyword evidence="5" id="KW-1185">Reference proteome</keyword>
<evidence type="ECO:0000313" key="4">
    <source>
        <dbReference type="EMBL" id="KIK47136.1"/>
    </source>
</evidence>
<dbReference type="Pfam" id="PF08590">
    <property type="entry name" value="DUF1771"/>
    <property type="match status" value="1"/>
</dbReference>
<dbReference type="HOGENOM" id="CLU_062475_0_1_1"/>
<organism evidence="4 5">
    <name type="scientific">Suillus luteus UH-Slu-Lm8-n1</name>
    <dbReference type="NCBI Taxonomy" id="930992"/>
    <lineage>
        <taxon>Eukaryota</taxon>
        <taxon>Fungi</taxon>
        <taxon>Dikarya</taxon>
        <taxon>Basidiomycota</taxon>
        <taxon>Agaricomycotina</taxon>
        <taxon>Agaricomycetes</taxon>
        <taxon>Agaricomycetidae</taxon>
        <taxon>Boletales</taxon>
        <taxon>Suillineae</taxon>
        <taxon>Suillaceae</taxon>
        <taxon>Suillus</taxon>
    </lineage>
</organism>
<dbReference type="STRING" id="930992.A0A0D0AZK8"/>
<evidence type="ECO:0000256" key="2">
    <source>
        <dbReference type="SAM" id="SignalP"/>
    </source>
</evidence>
<dbReference type="Proteomes" id="UP000054485">
    <property type="component" value="Unassembled WGS sequence"/>
</dbReference>
<feature type="chain" id="PRO_5012429763" description="Smr domain-containing protein" evidence="2">
    <location>
        <begin position="16"/>
        <end position="217"/>
    </location>
</feature>
<dbReference type="InParanoid" id="A0A0D0AZK8"/>
<feature type="signal peptide" evidence="2">
    <location>
        <begin position="1"/>
        <end position="15"/>
    </location>
</feature>